<proteinExistence type="predicted"/>
<keyword evidence="2" id="KW-1185">Reference proteome</keyword>
<evidence type="ECO:0000313" key="1">
    <source>
        <dbReference type="EMBL" id="PKU82092.1"/>
    </source>
</evidence>
<dbReference type="Proteomes" id="UP000233837">
    <property type="component" value="Unassembled WGS sequence"/>
</dbReference>
<name>A0A2I0X2G7_9ASPA</name>
<sequence length="115" mass="12208">MLVLDIPVACPAIVHVSENIVDLEACGDINKGVDDNLPLTSGGEFILVAPHVEAVNNEMSEVNMMMLIDSSSGLVIASHDSPLADFEVALSPNKEVSNVNVTLIDVPILLFLVMP</sequence>
<dbReference type="AlphaFoldDB" id="A0A2I0X2G7"/>
<gene>
    <name evidence="1" type="ORF">MA16_Dca004109</name>
</gene>
<organism evidence="1 2">
    <name type="scientific">Dendrobium catenatum</name>
    <dbReference type="NCBI Taxonomy" id="906689"/>
    <lineage>
        <taxon>Eukaryota</taxon>
        <taxon>Viridiplantae</taxon>
        <taxon>Streptophyta</taxon>
        <taxon>Embryophyta</taxon>
        <taxon>Tracheophyta</taxon>
        <taxon>Spermatophyta</taxon>
        <taxon>Magnoliopsida</taxon>
        <taxon>Liliopsida</taxon>
        <taxon>Asparagales</taxon>
        <taxon>Orchidaceae</taxon>
        <taxon>Epidendroideae</taxon>
        <taxon>Malaxideae</taxon>
        <taxon>Dendrobiinae</taxon>
        <taxon>Dendrobium</taxon>
    </lineage>
</organism>
<evidence type="ECO:0000313" key="2">
    <source>
        <dbReference type="Proteomes" id="UP000233837"/>
    </source>
</evidence>
<dbReference type="EMBL" id="KZ502211">
    <property type="protein sequence ID" value="PKU82092.1"/>
    <property type="molecule type" value="Genomic_DNA"/>
</dbReference>
<protein>
    <submittedName>
        <fullName evidence="1">Uncharacterized protein</fullName>
    </submittedName>
</protein>
<reference evidence="1 2" key="2">
    <citation type="journal article" date="2017" name="Nature">
        <title>The Apostasia genome and the evolution of orchids.</title>
        <authorList>
            <person name="Zhang G.Q."/>
            <person name="Liu K.W."/>
            <person name="Li Z."/>
            <person name="Lohaus R."/>
            <person name="Hsiao Y.Y."/>
            <person name="Niu S.C."/>
            <person name="Wang J.Y."/>
            <person name="Lin Y.C."/>
            <person name="Xu Q."/>
            <person name="Chen L.J."/>
            <person name="Yoshida K."/>
            <person name="Fujiwara S."/>
            <person name="Wang Z.W."/>
            <person name="Zhang Y.Q."/>
            <person name="Mitsuda N."/>
            <person name="Wang M."/>
            <person name="Liu G.H."/>
            <person name="Pecoraro L."/>
            <person name="Huang H.X."/>
            <person name="Xiao X.J."/>
            <person name="Lin M."/>
            <person name="Wu X.Y."/>
            <person name="Wu W.L."/>
            <person name="Chen Y.Y."/>
            <person name="Chang S.B."/>
            <person name="Sakamoto S."/>
            <person name="Ohme-Takagi M."/>
            <person name="Yagi M."/>
            <person name="Zeng S.J."/>
            <person name="Shen C.Y."/>
            <person name="Yeh C.M."/>
            <person name="Luo Y.B."/>
            <person name="Tsai W.C."/>
            <person name="Van de Peer Y."/>
            <person name="Liu Z.J."/>
        </authorList>
    </citation>
    <scope>NUCLEOTIDE SEQUENCE [LARGE SCALE GENOMIC DNA]</scope>
    <source>
        <tissue evidence="1">The whole plant</tissue>
    </source>
</reference>
<reference evidence="1 2" key="1">
    <citation type="journal article" date="2016" name="Sci. Rep.">
        <title>The Dendrobium catenatum Lindl. genome sequence provides insights into polysaccharide synthase, floral development and adaptive evolution.</title>
        <authorList>
            <person name="Zhang G.Q."/>
            <person name="Xu Q."/>
            <person name="Bian C."/>
            <person name="Tsai W.C."/>
            <person name="Yeh C.M."/>
            <person name="Liu K.W."/>
            <person name="Yoshida K."/>
            <person name="Zhang L.S."/>
            <person name="Chang S.B."/>
            <person name="Chen F."/>
            <person name="Shi Y."/>
            <person name="Su Y.Y."/>
            <person name="Zhang Y.Q."/>
            <person name="Chen L.J."/>
            <person name="Yin Y."/>
            <person name="Lin M."/>
            <person name="Huang H."/>
            <person name="Deng H."/>
            <person name="Wang Z.W."/>
            <person name="Zhu S.L."/>
            <person name="Zhao X."/>
            <person name="Deng C."/>
            <person name="Niu S.C."/>
            <person name="Huang J."/>
            <person name="Wang M."/>
            <person name="Liu G.H."/>
            <person name="Yang H.J."/>
            <person name="Xiao X.J."/>
            <person name="Hsiao Y.Y."/>
            <person name="Wu W.L."/>
            <person name="Chen Y.Y."/>
            <person name="Mitsuda N."/>
            <person name="Ohme-Takagi M."/>
            <person name="Luo Y.B."/>
            <person name="Van de Peer Y."/>
            <person name="Liu Z.J."/>
        </authorList>
    </citation>
    <scope>NUCLEOTIDE SEQUENCE [LARGE SCALE GENOMIC DNA]</scope>
    <source>
        <tissue evidence="1">The whole plant</tissue>
    </source>
</reference>
<accession>A0A2I0X2G7</accession>